<evidence type="ECO:0000313" key="2">
    <source>
        <dbReference type="EnsemblProtists" id="HpaP806868"/>
    </source>
</evidence>
<keyword evidence="1" id="KW-0812">Transmembrane</keyword>
<dbReference type="Proteomes" id="UP000011713">
    <property type="component" value="Unassembled WGS sequence"/>
</dbReference>
<sequence>MAVRLLLDVRADTTIVNKEGLTAVEIARARLGSTSLARRLLVEDEQLQHLSRWTSIPKQTLLDNLYKLVFFVPWVVFPLACYVIVAMSGWQAIILSLCSLLAIVVLVLRLLVRGSYGDKRKAAALLFGINVASIVYLVAIFPRFSGYCSSTFCTVAAVSFAMLGVTLYKTCTSDPGEVSTSYDEKLHVSRFGCHSHDPKTSIR</sequence>
<dbReference type="eggNOG" id="KOG0509">
    <property type="taxonomic scope" value="Eukaryota"/>
</dbReference>
<dbReference type="InterPro" id="IPR036259">
    <property type="entry name" value="MFS_trans_sf"/>
</dbReference>
<dbReference type="InParanoid" id="M4BKD5"/>
<keyword evidence="1" id="KW-0472">Membrane</keyword>
<reference evidence="3" key="1">
    <citation type="journal article" date="2010" name="Science">
        <title>Signatures of adaptation to obligate biotrophy in the Hyaloperonospora arabidopsidis genome.</title>
        <authorList>
            <person name="Baxter L."/>
            <person name="Tripathy S."/>
            <person name="Ishaque N."/>
            <person name="Boot N."/>
            <person name="Cabral A."/>
            <person name="Kemen E."/>
            <person name="Thines M."/>
            <person name="Ah-Fong A."/>
            <person name="Anderson R."/>
            <person name="Badejoko W."/>
            <person name="Bittner-Eddy P."/>
            <person name="Boore J.L."/>
            <person name="Chibucos M.C."/>
            <person name="Coates M."/>
            <person name="Dehal P."/>
            <person name="Delehaunty K."/>
            <person name="Dong S."/>
            <person name="Downton P."/>
            <person name="Dumas B."/>
            <person name="Fabro G."/>
            <person name="Fronick C."/>
            <person name="Fuerstenberg S.I."/>
            <person name="Fulton L."/>
            <person name="Gaulin E."/>
            <person name="Govers F."/>
            <person name="Hughes L."/>
            <person name="Humphray S."/>
            <person name="Jiang R.H."/>
            <person name="Judelson H."/>
            <person name="Kamoun S."/>
            <person name="Kyung K."/>
            <person name="Meijer H."/>
            <person name="Minx P."/>
            <person name="Morris P."/>
            <person name="Nelson J."/>
            <person name="Phuntumart V."/>
            <person name="Qutob D."/>
            <person name="Rehmany A."/>
            <person name="Rougon-Cardoso A."/>
            <person name="Ryden P."/>
            <person name="Torto-Alalibo T."/>
            <person name="Studholme D."/>
            <person name="Wang Y."/>
            <person name="Win J."/>
            <person name="Wood J."/>
            <person name="Clifton S.W."/>
            <person name="Rogers J."/>
            <person name="Van den Ackerveken G."/>
            <person name="Jones J.D."/>
            <person name="McDowell J.M."/>
            <person name="Beynon J."/>
            <person name="Tyler B.M."/>
        </authorList>
    </citation>
    <scope>NUCLEOTIDE SEQUENCE [LARGE SCALE GENOMIC DNA]</scope>
    <source>
        <strain evidence="3">Emoy2</strain>
    </source>
</reference>
<protein>
    <submittedName>
        <fullName evidence="2">Uncharacterized protein</fullName>
    </submittedName>
</protein>
<feature type="transmembrane region" description="Helical" evidence="1">
    <location>
        <begin position="91"/>
        <end position="111"/>
    </location>
</feature>
<evidence type="ECO:0000256" key="1">
    <source>
        <dbReference type="SAM" id="Phobius"/>
    </source>
</evidence>
<dbReference type="AlphaFoldDB" id="M4BKD5"/>
<name>M4BKD5_HYAAE</name>
<feature type="transmembrane region" description="Helical" evidence="1">
    <location>
        <begin position="123"/>
        <end position="141"/>
    </location>
</feature>
<feature type="transmembrane region" description="Helical" evidence="1">
    <location>
        <begin position="147"/>
        <end position="168"/>
    </location>
</feature>
<proteinExistence type="predicted"/>
<keyword evidence="3" id="KW-1185">Reference proteome</keyword>
<keyword evidence="1" id="KW-1133">Transmembrane helix</keyword>
<dbReference type="HOGENOM" id="CLU_1351157_0_0_1"/>
<dbReference type="EMBL" id="JH598349">
    <property type="status" value="NOT_ANNOTATED_CDS"/>
    <property type="molecule type" value="Genomic_DNA"/>
</dbReference>
<feature type="transmembrane region" description="Helical" evidence="1">
    <location>
        <begin position="65"/>
        <end position="85"/>
    </location>
</feature>
<dbReference type="EnsemblProtists" id="HpaT806868">
    <property type="protein sequence ID" value="HpaP806868"/>
    <property type="gene ID" value="HpaG806868"/>
</dbReference>
<dbReference type="VEuPathDB" id="FungiDB:HpaG806868"/>
<dbReference type="SUPFAM" id="SSF103473">
    <property type="entry name" value="MFS general substrate transporter"/>
    <property type="match status" value="1"/>
</dbReference>
<accession>M4BKD5</accession>
<reference evidence="2" key="2">
    <citation type="submission" date="2015-06" db="UniProtKB">
        <authorList>
            <consortium name="EnsemblProtists"/>
        </authorList>
    </citation>
    <scope>IDENTIFICATION</scope>
    <source>
        <strain evidence="2">Emoy2</strain>
    </source>
</reference>
<organism evidence="2 3">
    <name type="scientific">Hyaloperonospora arabidopsidis (strain Emoy2)</name>
    <name type="common">Downy mildew agent</name>
    <name type="synonym">Peronospora arabidopsidis</name>
    <dbReference type="NCBI Taxonomy" id="559515"/>
    <lineage>
        <taxon>Eukaryota</taxon>
        <taxon>Sar</taxon>
        <taxon>Stramenopiles</taxon>
        <taxon>Oomycota</taxon>
        <taxon>Peronosporomycetes</taxon>
        <taxon>Peronosporales</taxon>
        <taxon>Peronosporaceae</taxon>
        <taxon>Hyaloperonospora</taxon>
    </lineage>
</organism>
<evidence type="ECO:0000313" key="3">
    <source>
        <dbReference type="Proteomes" id="UP000011713"/>
    </source>
</evidence>